<keyword evidence="3" id="KW-1185">Reference proteome</keyword>
<evidence type="ECO:0000313" key="4">
    <source>
        <dbReference type="Proteomes" id="UP001155380"/>
    </source>
</evidence>
<dbReference type="AlphaFoldDB" id="A0AAJ1BVX5"/>
<dbReference type="EMBL" id="JAMXLX010000003">
    <property type="protein sequence ID" value="MCO5957312.1"/>
    <property type="molecule type" value="Genomic_DNA"/>
</dbReference>
<evidence type="ECO:0000313" key="3">
    <source>
        <dbReference type="Proteomes" id="UP001155079"/>
    </source>
</evidence>
<dbReference type="PROSITE" id="PS51257">
    <property type="entry name" value="PROKAR_LIPOPROTEIN"/>
    <property type="match status" value="1"/>
</dbReference>
<dbReference type="RefSeq" id="WP_250913643.1">
    <property type="nucleotide sequence ID" value="NZ_JAMQAY010000005.1"/>
</dbReference>
<accession>A0AAJ1BVX5</accession>
<dbReference type="Proteomes" id="UP001155380">
    <property type="component" value="Unassembled WGS sequence"/>
</dbReference>
<evidence type="ECO:0000313" key="2">
    <source>
        <dbReference type="EMBL" id="MCO5957312.1"/>
    </source>
</evidence>
<gene>
    <name evidence="1" type="ORF">NBH20_13360</name>
    <name evidence="2" type="ORF">NBH21_11055</name>
</gene>
<dbReference type="Proteomes" id="UP001155079">
    <property type="component" value="Unassembled WGS sequence"/>
</dbReference>
<dbReference type="Gene3D" id="3.30.160.150">
    <property type="entry name" value="Lipoprotein like domain"/>
    <property type="match status" value="1"/>
</dbReference>
<proteinExistence type="predicted"/>
<evidence type="ECO:0000313" key="1">
    <source>
        <dbReference type="EMBL" id="MCM2402151.1"/>
    </source>
</evidence>
<sequence length="173" mass="18643">MSSDSVRLPRRRASILLGLGLATLLAGCQVRPLYDEASGTSENLAAIAYSDVSSRVGLEVRNRLIFLTGGGAGEAKTPQYRVELNITSSVMGVELQKNTDNPNVGRVTVTGSYTLKRVSDDVTLRTARRQATALVDFPEQEFAKVRAIRDGEDRAAHQLADLIKADLAATLGR</sequence>
<evidence type="ECO:0008006" key="5">
    <source>
        <dbReference type="Google" id="ProtNLM"/>
    </source>
</evidence>
<reference evidence="2 3" key="1">
    <citation type="submission" date="2022-06" db="EMBL/GenBank/DDBJ databases">
        <authorList>
            <person name="Sun Q."/>
        </authorList>
    </citation>
    <scope>NUCLEOTIDE SEQUENCE</scope>
    <source>
        <strain evidence="2">S101</strain>
        <strain evidence="1 3">S153</strain>
    </source>
</reference>
<organism evidence="2 4">
    <name type="scientific">Ciceribacter sichuanensis</name>
    <dbReference type="NCBI Taxonomy" id="2949647"/>
    <lineage>
        <taxon>Bacteria</taxon>
        <taxon>Pseudomonadati</taxon>
        <taxon>Pseudomonadota</taxon>
        <taxon>Alphaproteobacteria</taxon>
        <taxon>Hyphomicrobiales</taxon>
        <taxon>Rhizobiaceae</taxon>
        <taxon>Ciceribacter</taxon>
    </lineage>
</organism>
<comment type="caution">
    <text evidence="2">The sequence shown here is derived from an EMBL/GenBank/DDBJ whole genome shotgun (WGS) entry which is preliminary data.</text>
</comment>
<name>A0AAJ1BVX5_9HYPH</name>
<protein>
    <recommendedName>
        <fullName evidence="5">LPS-assembly lipoprotein</fullName>
    </recommendedName>
</protein>
<dbReference type="EMBL" id="JAMQAY010000005">
    <property type="protein sequence ID" value="MCM2402151.1"/>
    <property type="molecule type" value="Genomic_DNA"/>
</dbReference>